<feature type="transmembrane region" description="Helical" evidence="1">
    <location>
        <begin position="74"/>
        <end position="99"/>
    </location>
</feature>
<evidence type="ECO:0000313" key="3">
    <source>
        <dbReference type="Proteomes" id="UP000225889"/>
    </source>
</evidence>
<dbReference type="RefSeq" id="WP_099391982.1">
    <property type="nucleotide sequence ID" value="NZ_PDYF01000011.1"/>
</dbReference>
<sequence length="119" mass="12757">MPEDKKAKSKKCSIIALVLIPVNLIAVVIFYEICSSLGAPNKVYNILAIVCLGLLVAGIVNMIIAMVYNSKNPLAIVALVLYCILIIIAIMVISIVFFIVEFFANSGIGCSGMGAMLLY</sequence>
<accession>A0A2G3DWG7</accession>
<keyword evidence="1" id="KW-1133">Transmembrane helix</keyword>
<protein>
    <submittedName>
        <fullName evidence="2">Uncharacterized protein</fullName>
    </submittedName>
</protein>
<keyword evidence="1" id="KW-0812">Transmembrane</keyword>
<gene>
    <name evidence="2" type="ORF">CSX01_07915</name>
</gene>
<keyword evidence="1" id="KW-0472">Membrane</keyword>
<evidence type="ECO:0000313" key="2">
    <source>
        <dbReference type="EMBL" id="PHU35243.1"/>
    </source>
</evidence>
<reference evidence="2 3" key="1">
    <citation type="submission" date="2017-10" db="EMBL/GenBank/DDBJ databases">
        <title>Resolving the taxonomy of Roseburia spp., Eubacterium rectale and Agathobacter spp. through phylogenomic analysis.</title>
        <authorList>
            <person name="Sheridan P.O."/>
            <person name="Walker A.W."/>
            <person name="Duncan S.H."/>
            <person name="Scott K.P."/>
            <person name="Toole P.W.O."/>
            <person name="Luis P."/>
            <person name="Flint H.J."/>
        </authorList>
    </citation>
    <scope>NUCLEOTIDE SEQUENCE [LARGE SCALE GENOMIC DNA]</scope>
    <source>
        <strain evidence="2 3">JK626</strain>
    </source>
</reference>
<dbReference type="EMBL" id="PDYF01000011">
    <property type="protein sequence ID" value="PHU35243.1"/>
    <property type="molecule type" value="Genomic_DNA"/>
</dbReference>
<dbReference type="AlphaFoldDB" id="A0A2G3DWG7"/>
<comment type="caution">
    <text evidence="2">The sequence shown here is derived from an EMBL/GenBank/DDBJ whole genome shotgun (WGS) entry which is preliminary data.</text>
</comment>
<name>A0A2G3DWG7_9FIRM</name>
<organism evidence="2 3">
    <name type="scientific">Pseudobutyrivibrio ruminis</name>
    <dbReference type="NCBI Taxonomy" id="46206"/>
    <lineage>
        <taxon>Bacteria</taxon>
        <taxon>Bacillati</taxon>
        <taxon>Bacillota</taxon>
        <taxon>Clostridia</taxon>
        <taxon>Lachnospirales</taxon>
        <taxon>Lachnospiraceae</taxon>
        <taxon>Pseudobutyrivibrio</taxon>
    </lineage>
</organism>
<evidence type="ECO:0000256" key="1">
    <source>
        <dbReference type="SAM" id="Phobius"/>
    </source>
</evidence>
<dbReference type="Proteomes" id="UP000225889">
    <property type="component" value="Unassembled WGS sequence"/>
</dbReference>
<feature type="transmembrane region" description="Helical" evidence="1">
    <location>
        <begin position="43"/>
        <end position="67"/>
    </location>
</feature>
<feature type="transmembrane region" description="Helical" evidence="1">
    <location>
        <begin position="12"/>
        <end position="31"/>
    </location>
</feature>
<reference evidence="2 3" key="2">
    <citation type="submission" date="2017-10" db="EMBL/GenBank/DDBJ databases">
        <authorList>
            <person name="Banno H."/>
            <person name="Chua N.-H."/>
        </authorList>
    </citation>
    <scope>NUCLEOTIDE SEQUENCE [LARGE SCALE GENOMIC DNA]</scope>
    <source>
        <strain evidence="2 3">JK626</strain>
    </source>
</reference>
<proteinExistence type="predicted"/>